<dbReference type="Proteomes" id="UP000242188">
    <property type="component" value="Unassembled WGS sequence"/>
</dbReference>
<keyword evidence="1" id="KW-0479">Metal-binding</keyword>
<dbReference type="SUPFAM" id="SSF57845">
    <property type="entry name" value="B-box zinc-binding domain"/>
    <property type="match status" value="1"/>
</dbReference>
<protein>
    <submittedName>
        <fullName evidence="11">CUE domain-containing protein 2</fullName>
    </submittedName>
</protein>
<keyword evidence="12" id="KW-1185">Reference proteome</keyword>
<keyword evidence="2" id="KW-0677">Repeat</keyword>
<dbReference type="CDD" id="cd16449">
    <property type="entry name" value="RING-HC"/>
    <property type="match status" value="1"/>
</dbReference>
<comment type="caution">
    <text evidence="11">The sequence shown here is derived from an EMBL/GenBank/DDBJ whole genome shotgun (WGS) entry which is preliminary data.</text>
</comment>
<feature type="domain" description="RING-type" evidence="9">
    <location>
        <begin position="22"/>
        <end position="65"/>
    </location>
</feature>
<dbReference type="InterPro" id="IPR013783">
    <property type="entry name" value="Ig-like_fold"/>
</dbReference>
<dbReference type="SUPFAM" id="SSF49899">
    <property type="entry name" value="Concanavalin A-like lectins/glucanases"/>
    <property type="match status" value="1"/>
</dbReference>
<dbReference type="Pfam" id="PF00097">
    <property type="entry name" value="zf-C3HC4"/>
    <property type="match status" value="1"/>
</dbReference>
<feature type="compositionally biased region" description="Basic and acidic residues" evidence="8">
    <location>
        <begin position="502"/>
        <end position="519"/>
    </location>
</feature>
<dbReference type="InterPro" id="IPR014756">
    <property type="entry name" value="Ig_E-set"/>
</dbReference>
<evidence type="ECO:0000313" key="12">
    <source>
        <dbReference type="Proteomes" id="UP000242188"/>
    </source>
</evidence>
<evidence type="ECO:0000256" key="5">
    <source>
        <dbReference type="PROSITE-ProRule" id="PRU00024"/>
    </source>
</evidence>
<accession>A0A210Q2V5</accession>
<gene>
    <name evidence="11" type="ORF">KP79_PYT01931</name>
</gene>
<dbReference type="Gene3D" id="3.30.40.10">
    <property type="entry name" value="Zinc/RING finger domain, C3HC4 (zinc finger)"/>
    <property type="match status" value="1"/>
</dbReference>
<feature type="compositionally biased region" description="Basic and acidic residues" evidence="8">
    <location>
        <begin position="477"/>
        <end position="491"/>
    </location>
</feature>
<dbReference type="PANTHER" id="PTHR25462:SF296">
    <property type="entry name" value="MEIOTIC P26, ISOFORM F"/>
    <property type="match status" value="1"/>
</dbReference>
<evidence type="ECO:0000313" key="11">
    <source>
        <dbReference type="EMBL" id="OWF43067.1"/>
    </source>
</evidence>
<dbReference type="GO" id="GO:0008270">
    <property type="term" value="F:zinc ion binding"/>
    <property type="evidence" value="ECO:0007669"/>
    <property type="project" value="UniProtKB-KW"/>
</dbReference>
<evidence type="ECO:0000256" key="2">
    <source>
        <dbReference type="ARBA" id="ARBA00022737"/>
    </source>
</evidence>
<evidence type="ECO:0000256" key="4">
    <source>
        <dbReference type="ARBA" id="ARBA00022833"/>
    </source>
</evidence>
<feature type="repeat" description="Filamin" evidence="6">
    <location>
        <begin position="414"/>
        <end position="453"/>
    </location>
</feature>
<evidence type="ECO:0000256" key="7">
    <source>
        <dbReference type="SAM" id="Coils"/>
    </source>
</evidence>
<keyword evidence="7" id="KW-0175">Coiled coil</keyword>
<dbReference type="InterPro" id="IPR043136">
    <property type="entry name" value="B30.2/SPRY_sf"/>
</dbReference>
<dbReference type="InterPro" id="IPR017868">
    <property type="entry name" value="Filamin/ABP280_repeat-like"/>
</dbReference>
<evidence type="ECO:0000256" key="1">
    <source>
        <dbReference type="ARBA" id="ARBA00022723"/>
    </source>
</evidence>
<evidence type="ECO:0000256" key="3">
    <source>
        <dbReference type="ARBA" id="ARBA00022771"/>
    </source>
</evidence>
<dbReference type="SMART" id="SM00336">
    <property type="entry name" value="BBOX"/>
    <property type="match status" value="2"/>
</dbReference>
<dbReference type="SUPFAM" id="SSF81296">
    <property type="entry name" value="E set domains"/>
    <property type="match status" value="1"/>
</dbReference>
<dbReference type="Gene3D" id="2.60.40.10">
    <property type="entry name" value="Immunoglobulins"/>
    <property type="match status" value="1"/>
</dbReference>
<evidence type="ECO:0000256" key="6">
    <source>
        <dbReference type="PROSITE-ProRule" id="PRU00087"/>
    </source>
</evidence>
<dbReference type="OrthoDB" id="6097561at2759"/>
<dbReference type="PROSITE" id="PS00518">
    <property type="entry name" value="ZF_RING_1"/>
    <property type="match status" value="1"/>
</dbReference>
<evidence type="ECO:0000259" key="10">
    <source>
        <dbReference type="PROSITE" id="PS50119"/>
    </source>
</evidence>
<dbReference type="Gene3D" id="3.30.160.60">
    <property type="entry name" value="Classic Zinc Finger"/>
    <property type="match status" value="1"/>
</dbReference>
<dbReference type="AlphaFoldDB" id="A0A210Q2V5"/>
<dbReference type="InterPro" id="IPR018957">
    <property type="entry name" value="Znf_C3HC4_RING-type"/>
</dbReference>
<feature type="coiled-coil region" evidence="7">
    <location>
        <begin position="261"/>
        <end position="296"/>
    </location>
</feature>
<proteinExistence type="predicted"/>
<dbReference type="PROSITE" id="PS50194">
    <property type="entry name" value="FILAMIN_REPEAT"/>
    <property type="match status" value="1"/>
</dbReference>
<organism evidence="11 12">
    <name type="scientific">Mizuhopecten yessoensis</name>
    <name type="common">Japanese scallop</name>
    <name type="synonym">Patinopecten yessoensis</name>
    <dbReference type="NCBI Taxonomy" id="6573"/>
    <lineage>
        <taxon>Eukaryota</taxon>
        <taxon>Metazoa</taxon>
        <taxon>Spiralia</taxon>
        <taxon>Lophotrochozoa</taxon>
        <taxon>Mollusca</taxon>
        <taxon>Bivalvia</taxon>
        <taxon>Autobranchia</taxon>
        <taxon>Pteriomorphia</taxon>
        <taxon>Pectinida</taxon>
        <taxon>Pectinoidea</taxon>
        <taxon>Pectinidae</taxon>
        <taxon>Mizuhopecten</taxon>
    </lineage>
</organism>
<dbReference type="InterPro" id="IPR017907">
    <property type="entry name" value="Znf_RING_CS"/>
</dbReference>
<dbReference type="InterPro" id="IPR000315">
    <property type="entry name" value="Znf_B-box"/>
</dbReference>
<dbReference type="InterPro" id="IPR013083">
    <property type="entry name" value="Znf_RING/FYVE/PHD"/>
</dbReference>
<dbReference type="PROSITE" id="PS50119">
    <property type="entry name" value="ZF_BBOX"/>
    <property type="match status" value="1"/>
</dbReference>
<keyword evidence="4" id="KW-0862">Zinc</keyword>
<dbReference type="Gene3D" id="2.60.120.920">
    <property type="match status" value="1"/>
</dbReference>
<evidence type="ECO:0000259" key="9">
    <source>
        <dbReference type="PROSITE" id="PS50089"/>
    </source>
</evidence>
<reference evidence="11 12" key="1">
    <citation type="journal article" date="2017" name="Nat. Ecol. Evol.">
        <title>Scallop genome provides insights into evolution of bilaterian karyotype and development.</title>
        <authorList>
            <person name="Wang S."/>
            <person name="Zhang J."/>
            <person name="Jiao W."/>
            <person name="Li J."/>
            <person name="Xun X."/>
            <person name="Sun Y."/>
            <person name="Guo X."/>
            <person name="Huan P."/>
            <person name="Dong B."/>
            <person name="Zhang L."/>
            <person name="Hu X."/>
            <person name="Sun X."/>
            <person name="Wang J."/>
            <person name="Zhao C."/>
            <person name="Wang Y."/>
            <person name="Wang D."/>
            <person name="Huang X."/>
            <person name="Wang R."/>
            <person name="Lv J."/>
            <person name="Li Y."/>
            <person name="Zhang Z."/>
            <person name="Liu B."/>
            <person name="Lu W."/>
            <person name="Hui Y."/>
            <person name="Liang J."/>
            <person name="Zhou Z."/>
            <person name="Hou R."/>
            <person name="Li X."/>
            <person name="Liu Y."/>
            <person name="Li H."/>
            <person name="Ning X."/>
            <person name="Lin Y."/>
            <person name="Zhao L."/>
            <person name="Xing Q."/>
            <person name="Dou J."/>
            <person name="Li Y."/>
            <person name="Mao J."/>
            <person name="Guo H."/>
            <person name="Dou H."/>
            <person name="Li T."/>
            <person name="Mu C."/>
            <person name="Jiang W."/>
            <person name="Fu Q."/>
            <person name="Fu X."/>
            <person name="Miao Y."/>
            <person name="Liu J."/>
            <person name="Yu Q."/>
            <person name="Li R."/>
            <person name="Liao H."/>
            <person name="Li X."/>
            <person name="Kong Y."/>
            <person name="Jiang Z."/>
            <person name="Chourrout D."/>
            <person name="Li R."/>
            <person name="Bao Z."/>
        </authorList>
    </citation>
    <scope>NUCLEOTIDE SEQUENCE [LARGE SCALE GENOMIC DNA]</scope>
    <source>
        <strain evidence="11 12">PY_sf001</strain>
    </source>
</reference>
<dbReference type="EMBL" id="NEDP02005172">
    <property type="protein sequence ID" value="OWF43067.1"/>
    <property type="molecule type" value="Genomic_DNA"/>
</dbReference>
<dbReference type="SMART" id="SM00184">
    <property type="entry name" value="RING"/>
    <property type="match status" value="2"/>
</dbReference>
<dbReference type="PANTHER" id="PTHR25462">
    <property type="entry name" value="BONUS, ISOFORM C-RELATED"/>
    <property type="match status" value="1"/>
</dbReference>
<name>A0A210Q2V5_MIZYE</name>
<sequence>MAENYVDEVEKITKLKSEFLECSICMEEYDEAERKPRLLPCLHTFCNFCLLQIYKNDIVSCSICKTEHQIANLESVPVDRTRWDLLDFVRAVTSVSTVECEVCDKHEIASHRCQECSRFFCKNCIEAHYTMQKVIGKHTVFDLQQKPGKTDSISRYVHQQYCELHTEEKLLYYCSGKNCETPICNSCYVLNHSDKEDHTVKAITDVYDTEKAQLLELSRSVQNKVDEATLIAQNVDLTIHTLLKNEKQSEEEVDAAFNICAELLERRRQDQRVLIKEKSEQKRKVLTEQAESLSSSIDCMRTDCKFLEQSLSSENPAGFLIIAPTIRNKFHVMLNQETEHIPFQTAHMEYIKQNMATNFSSFVQTLGSVATSSLFPPNTIINVQDSDPEVNKRTDIHVQLFDHDKNLLVDDNVDILVRIKPPNGNALDTHCVKTNDGQYKAAWTPTTEGQHLVQGFAFEGNVELPGKNINVKKVTKEALAEGRPEQTDTGRKTPPPRAKKTGRIETSTERRPGTKETGRKTSPPARETDGMEYLTMHMDEDTLYKACYLSEDRITLFNTRHPPPPDGQLDGQLYSHDWPAGGHALQKYSGVKGSRSVSPPDNVYYEVDVHFKIIKDLTGTQLVFEVGLAWEKEIDSSHYVGHTKHGKSVYLLRTGNSDRDTMTLACWNNKQKIFTRDTHSSKAGTTADIRIGVNINTLSKTISFLDVVNNTLLTKIGDVDTSQPLWPVFGVYNPHLVDMPRFYFLIVRLIYKLNGIFQANTVNIGNKMYFNDVYSVGLHGTTYDYDRTREQLLKSHQVGQGINIMSKAIRHTELKKVNQRNPKKKNKQNPCCNTVQYVVIGNRCIIQVNEHPPTIESSYPENPPIVQTSCFDQAATVQTSCLDPDHPPTVETSCLDPDHPPTLQTQCLDDPLTLQTSRLDHPPTVKTSRLDHLESTRFNEGANIRDNQMRRHGQDVQNKPIPSAPGQVVPNQQRQPLNKYMPAMDVFLPDHRLKYLFKQLPIPIFVIFDNG</sequence>
<keyword evidence="3 5" id="KW-0863">Zinc-finger</keyword>
<dbReference type="SUPFAM" id="SSF57850">
    <property type="entry name" value="RING/U-box"/>
    <property type="match status" value="1"/>
</dbReference>
<feature type="region of interest" description="Disordered" evidence="8">
    <location>
        <begin position="477"/>
        <end position="529"/>
    </location>
</feature>
<feature type="domain" description="B box-type" evidence="10">
    <location>
        <begin position="95"/>
        <end position="143"/>
    </location>
</feature>
<evidence type="ECO:0000256" key="8">
    <source>
        <dbReference type="SAM" id="MobiDB-lite"/>
    </source>
</evidence>
<feature type="region of interest" description="Disordered" evidence="8">
    <location>
        <begin position="951"/>
        <end position="973"/>
    </location>
</feature>
<dbReference type="InterPro" id="IPR001841">
    <property type="entry name" value="Znf_RING"/>
</dbReference>
<dbReference type="InterPro" id="IPR047153">
    <property type="entry name" value="TRIM45/56/19-like"/>
</dbReference>
<dbReference type="InterPro" id="IPR013320">
    <property type="entry name" value="ConA-like_dom_sf"/>
</dbReference>
<dbReference type="PROSITE" id="PS50089">
    <property type="entry name" value="ZF_RING_2"/>
    <property type="match status" value="1"/>
</dbReference>